<dbReference type="Pfam" id="PF19276">
    <property type="entry name" value="HD_assoc_2"/>
    <property type="match status" value="1"/>
</dbReference>
<gene>
    <name evidence="2" type="ORF">AZI87_08870</name>
</gene>
<dbReference type="PANTHER" id="PTHR11373">
    <property type="entry name" value="DEOXYNUCLEOSIDE TRIPHOSPHATE TRIPHOSPHOHYDROLASE"/>
    <property type="match status" value="1"/>
</dbReference>
<dbReference type="GO" id="GO:0008832">
    <property type="term" value="F:dGTPase activity"/>
    <property type="evidence" value="ECO:0007669"/>
    <property type="project" value="TreeGrafter"/>
</dbReference>
<dbReference type="OrthoDB" id="5288044at2"/>
<dbReference type="InterPro" id="IPR050135">
    <property type="entry name" value="dGTPase-like"/>
</dbReference>
<evidence type="ECO:0000313" key="3">
    <source>
        <dbReference type="Proteomes" id="UP000075799"/>
    </source>
</evidence>
<dbReference type="Proteomes" id="UP000075799">
    <property type="component" value="Unassembled WGS sequence"/>
</dbReference>
<sequence length="439" mass="51246">MEIRDPVHGSIYYSDPEVAVLDTAEYQRLRAIKQLGYAEFSFPGATHNRYIHSVGVGHLAGETFDAIFRVYPFTKPSVKTRFRQVLRLAALLHDVGHGPLSHTTEQVMPHLSELDIKLYKEQEQYGEEAHTVMNHNRRANHEDYTIKYVTDSKIAETIRQQFPDIAPIHVACLIDKALHCPDDFFVDGGVDFRPILSQLVSSELDVDRMDYLERDSYFCGTNYGKIDLSWIMQNMTFYRRENKMYLALNRRALYSFDDFLISRHHMHLMVYCHHKSIIYEEMLNRYLTSPDCTFVLPGDINEYTRYNDYRLHEHLISVSNPWAQRIAQRKPFKVLIEQHNTSESEKPEMIKKALEAEGLEVIRTSSKARLSKYHTASPEERALQIYVVDQYDRWAKTAPINQTTEIFQRYEGARIIDRIYVAPEQIQKADSILKGLKLS</sequence>
<evidence type="ECO:0000313" key="2">
    <source>
        <dbReference type="EMBL" id="KYG69299.1"/>
    </source>
</evidence>
<accession>A0A162GZG4</accession>
<dbReference type="InterPro" id="IPR006674">
    <property type="entry name" value="HD_domain"/>
</dbReference>
<organism evidence="2 3">
    <name type="scientific">Bdellovibrio bacteriovorus</name>
    <dbReference type="NCBI Taxonomy" id="959"/>
    <lineage>
        <taxon>Bacteria</taxon>
        <taxon>Pseudomonadati</taxon>
        <taxon>Bdellovibrionota</taxon>
        <taxon>Bdellovibrionia</taxon>
        <taxon>Bdellovibrionales</taxon>
        <taxon>Pseudobdellovibrionaceae</taxon>
        <taxon>Bdellovibrio</taxon>
    </lineage>
</organism>
<proteinExistence type="predicted"/>
<dbReference type="PANTHER" id="PTHR11373:SF4">
    <property type="entry name" value="DEOXYNUCLEOSIDE TRIPHOSPHATE TRIPHOSPHOHYDROLASE SAMHD1"/>
    <property type="match status" value="1"/>
</dbReference>
<dbReference type="SUPFAM" id="SSF109604">
    <property type="entry name" value="HD-domain/PDEase-like"/>
    <property type="match status" value="1"/>
</dbReference>
<protein>
    <submittedName>
        <fullName evidence="2">Hydrolase</fullName>
    </submittedName>
</protein>
<dbReference type="GO" id="GO:0006203">
    <property type="term" value="P:dGTP catabolic process"/>
    <property type="evidence" value="ECO:0007669"/>
    <property type="project" value="TreeGrafter"/>
</dbReference>
<dbReference type="AlphaFoldDB" id="A0A162GZG4"/>
<keyword evidence="2" id="KW-0378">Hydrolase</keyword>
<reference evidence="2 3" key="1">
    <citation type="submission" date="2016-03" db="EMBL/GenBank/DDBJ databases">
        <authorList>
            <person name="Ploux O."/>
        </authorList>
    </citation>
    <scope>NUCLEOTIDE SEQUENCE [LARGE SCALE GENOMIC DNA]</scope>
    <source>
        <strain evidence="2 3">EC13</strain>
    </source>
</reference>
<dbReference type="CDD" id="cd00077">
    <property type="entry name" value="HDc"/>
    <property type="match status" value="1"/>
</dbReference>
<dbReference type="RefSeq" id="WP_063206196.1">
    <property type="nucleotide sequence ID" value="NZ_LUKD01000001.1"/>
</dbReference>
<dbReference type="EMBL" id="LUKD01000001">
    <property type="protein sequence ID" value="KYG69299.1"/>
    <property type="molecule type" value="Genomic_DNA"/>
</dbReference>
<dbReference type="Pfam" id="PF01966">
    <property type="entry name" value="HD"/>
    <property type="match status" value="1"/>
</dbReference>
<dbReference type="SMART" id="SM00471">
    <property type="entry name" value="HDc"/>
    <property type="match status" value="1"/>
</dbReference>
<dbReference type="Gene3D" id="1.10.3210.10">
    <property type="entry name" value="Hypothetical protein af1432"/>
    <property type="match status" value="1"/>
</dbReference>
<name>A0A162GZG4_BDEBC</name>
<dbReference type="InterPro" id="IPR003607">
    <property type="entry name" value="HD/PDEase_dom"/>
</dbReference>
<dbReference type="InterPro" id="IPR045509">
    <property type="entry name" value="HD_assoc_2"/>
</dbReference>
<feature type="domain" description="HD/PDEase" evidence="1">
    <location>
        <begin position="45"/>
        <end position="221"/>
    </location>
</feature>
<comment type="caution">
    <text evidence="2">The sequence shown here is derived from an EMBL/GenBank/DDBJ whole genome shotgun (WGS) entry which is preliminary data.</text>
</comment>
<evidence type="ECO:0000259" key="1">
    <source>
        <dbReference type="SMART" id="SM00471"/>
    </source>
</evidence>